<accession>A0A3S2UDB8</accession>
<comment type="caution">
    <text evidence="2">The sequence shown here is derived from an EMBL/GenBank/DDBJ whole genome shotgun (WGS) entry which is preliminary data.</text>
</comment>
<sequence length="177" mass="19454">MTRLASLLLCALLTWALPTPAHAESPEAFIQASLATMQQQAEAHAAQWGLGKAKRWSADLSRGVLSFEFADGRRAEAPLQVVGTYDTETASFQWGWDHAAVPPALRQHAELARQWGERERLPKFNTRVVRCGEEEAWAFAAVASRLGDAKGVYRGYSGTVRLFVTFGEVSISRPPGK</sequence>
<keyword evidence="1" id="KW-0732">Signal</keyword>
<protein>
    <submittedName>
        <fullName evidence="2">Uncharacterized protein</fullName>
    </submittedName>
</protein>
<evidence type="ECO:0000256" key="1">
    <source>
        <dbReference type="SAM" id="SignalP"/>
    </source>
</evidence>
<dbReference type="AlphaFoldDB" id="A0A3S2UDB8"/>
<gene>
    <name evidence="2" type="ORF">EOD73_13005</name>
</gene>
<evidence type="ECO:0000313" key="3">
    <source>
        <dbReference type="Proteomes" id="UP000288587"/>
    </source>
</evidence>
<feature type="signal peptide" evidence="1">
    <location>
        <begin position="1"/>
        <end position="23"/>
    </location>
</feature>
<name>A0A3S2UDB8_9BURK</name>
<organism evidence="2 3">
    <name type="scientific">Inhella crocodyli</name>
    <dbReference type="NCBI Taxonomy" id="2499851"/>
    <lineage>
        <taxon>Bacteria</taxon>
        <taxon>Pseudomonadati</taxon>
        <taxon>Pseudomonadota</taxon>
        <taxon>Betaproteobacteria</taxon>
        <taxon>Burkholderiales</taxon>
        <taxon>Sphaerotilaceae</taxon>
        <taxon>Inhella</taxon>
    </lineage>
</organism>
<dbReference type="EMBL" id="SACM01000003">
    <property type="protein sequence ID" value="RVT85029.1"/>
    <property type="molecule type" value="Genomic_DNA"/>
</dbReference>
<dbReference type="Proteomes" id="UP000288587">
    <property type="component" value="Unassembled WGS sequence"/>
</dbReference>
<reference evidence="2 3" key="1">
    <citation type="submission" date="2019-01" db="EMBL/GenBank/DDBJ databases">
        <authorList>
            <person name="Chen W.-M."/>
        </authorList>
    </citation>
    <scope>NUCLEOTIDE SEQUENCE [LARGE SCALE GENOMIC DNA]</scope>
    <source>
        <strain evidence="2 3">CCP-18</strain>
    </source>
</reference>
<feature type="chain" id="PRO_5018788884" evidence="1">
    <location>
        <begin position="24"/>
        <end position="177"/>
    </location>
</feature>
<keyword evidence="3" id="KW-1185">Reference proteome</keyword>
<dbReference type="OrthoDB" id="72428at2"/>
<dbReference type="RefSeq" id="WP_127683431.1">
    <property type="nucleotide sequence ID" value="NZ_SACM01000003.1"/>
</dbReference>
<evidence type="ECO:0000313" key="2">
    <source>
        <dbReference type="EMBL" id="RVT85029.1"/>
    </source>
</evidence>
<dbReference type="Pfam" id="PF21813">
    <property type="entry name" value="DUF6882"/>
    <property type="match status" value="1"/>
</dbReference>
<dbReference type="InterPro" id="IPR049249">
    <property type="entry name" value="DUF6882"/>
</dbReference>
<proteinExistence type="predicted"/>